<feature type="binding site" evidence="15">
    <location>
        <position position="556"/>
    </location>
    <ligand>
        <name>ATP</name>
        <dbReference type="ChEBI" id="CHEBI:30616"/>
    </ligand>
</feature>
<evidence type="ECO:0000256" key="5">
    <source>
        <dbReference type="ARBA" id="ARBA00022692"/>
    </source>
</evidence>
<dbReference type="PANTHER" id="PTHR24092">
    <property type="entry name" value="PROBABLE PHOSPHOLIPID-TRANSPORTING ATPASE"/>
    <property type="match status" value="1"/>
</dbReference>
<feature type="binding site" evidence="16">
    <location>
        <position position="833"/>
    </location>
    <ligand>
        <name>Mg(2+)</name>
        <dbReference type="ChEBI" id="CHEBI:18420"/>
    </ligand>
</feature>
<dbReference type="GO" id="GO:0005802">
    <property type="term" value="C:trans-Golgi network"/>
    <property type="evidence" value="ECO:0007669"/>
    <property type="project" value="TreeGrafter"/>
</dbReference>
<dbReference type="GO" id="GO:0005524">
    <property type="term" value="F:ATP binding"/>
    <property type="evidence" value="ECO:0007669"/>
    <property type="project" value="UniProtKB-UniRule"/>
</dbReference>
<evidence type="ECO:0000256" key="14">
    <source>
        <dbReference type="PIRSR" id="PIRSR606539-1"/>
    </source>
</evidence>
<feature type="binding site" evidence="16">
    <location>
        <position position="837"/>
    </location>
    <ligand>
        <name>Mg(2+)</name>
        <dbReference type="ChEBI" id="CHEBI:18420"/>
    </ligand>
</feature>
<dbReference type="FunFam" id="2.70.150.10:FF:000025">
    <property type="entry name" value="Phospholipid-transporting ATPase"/>
    <property type="match status" value="1"/>
</dbReference>
<proteinExistence type="inferred from homology"/>
<sequence>MAAKWLRMLVPWRGGWTPRGKEPRPGCAEEERHVRANDRLYNDKFSYADNRIKTSKYSILTFLPVNLFEQFQRVANAYFLVLLILQLIPEISSLSWFTTIVPLVMVLVITAVKDATDDYFRHRSDQQVNTRQSQVLIQGKLQNEKWMNVRVGDIIKLENNQFVTADLLLLSSSEPYGLCYIETAELDGENNLKVRQALTVTSDLGADIAKLAEFDGEITCEPPNNKLDRFTGTLCWRGNKHPLENEHMLLRGCVLRNTDWCFGLVVFAGPQTKLMQNCGRTTFKRTSIEKLMNTLVLWIFGFLICMGIILAIGNTIWEVKVGRAFWAYLQWGELLSNAVYSGFLTFWSYIIILNTVVPISLYVSVEVLRLGHSYFINWDRKLYYGEKDMAAEARTTTLNEELGQVEFIFSDKTGTLTQNILIFHKCSINGTTYGEVYDDFHHKVNITEKTPCVDFSFNPLSDPKFRFHDSSLVEAVKVGEACVQEFFRLLALCHTVMPEERSEGELVYQAQSPDEGALVTAARNFGFVFRARTPETITLYEIGRPVTYQLLAFLDFNNVRKRMSVIVRNPKGEIKLYCKGADTIVFERLHPSNEDLMDTTSEHLNEFAGEGLRTLALAYRELDEDVFGEWMERLQYASTVVGNREELLNELYEEVEQDLMLLGATAVEDKLQEGVPETITCLSLANIKIWVLTGDKLETAMNIGYSCNMLRDDMDEVFVISGHSSLEVARELRSAKERILGPSCAKLSSAGKSISSSSDSVFEETIIAEYALIINGHSLAHALELEVELEQVLLDVACLCKTVICCRVTPLQKAQVVELVKRHKRAVTLAIGDGANDVSMIKTAHIGVGISGQEGTQAVLASDYSFGQFRYLQRLLLVHGRWSYRRMCKFLCYFFYKNFAFTLVHFWFGFLCGFSAQTVYDQWFITLYNIVYTSLPVLAMGMFDKDVNEHFSLRYPSLYRPGQLNLLFNKRKFFTCTLHGVFTSFVLFFVPYVLCFSAVRDDGAHVSDQQAFAITIATSLVIVVSVQIGLDTDYWTAVNHFFVWGSLAMYFAILFAMHSDGLFSMFPSQFPYIGLARNALTQKSVWLVILLTTVVCIMPMLAIRFLKTDLRPSLSDKVYLLQKASRRQHPQEQSLKRVRRTSSRRSAYAFAHQQGYGELITSGRNMKFTASASTPNLSAPPSPALSPPAPVQNMSCTGWIGTWGGGGEEELGDVDSTGESPGVTDDGAGKTPTAEITA</sequence>
<gene>
    <name evidence="22" type="primary">atp8b4</name>
</gene>
<feature type="transmembrane region" description="Helical" evidence="17">
    <location>
        <begin position="295"/>
        <end position="317"/>
    </location>
</feature>
<evidence type="ECO:0000256" key="10">
    <source>
        <dbReference type="ARBA" id="ARBA00022967"/>
    </source>
</evidence>
<keyword evidence="4" id="KW-0813">Transport</keyword>
<feature type="binding site" evidence="15">
    <location>
        <position position="836"/>
    </location>
    <ligand>
        <name>ATP</name>
        <dbReference type="ChEBI" id="CHEBI:30616"/>
    </ligand>
</feature>
<feature type="binding site" evidence="15">
    <location>
        <position position="413"/>
    </location>
    <ligand>
        <name>ATP</name>
        <dbReference type="ChEBI" id="CHEBI:30616"/>
    </ligand>
</feature>
<evidence type="ECO:0000256" key="8">
    <source>
        <dbReference type="ARBA" id="ARBA00022840"/>
    </source>
</evidence>
<dbReference type="SFLD" id="SFLDG00002">
    <property type="entry name" value="C1.7:_P-type_atpase_like"/>
    <property type="match status" value="1"/>
</dbReference>
<comment type="cofactor">
    <cofactor evidence="1 16">
        <name>Mg(2+)</name>
        <dbReference type="ChEBI" id="CHEBI:18420"/>
    </cofactor>
</comment>
<dbReference type="GO" id="GO:0005886">
    <property type="term" value="C:plasma membrane"/>
    <property type="evidence" value="ECO:0007669"/>
    <property type="project" value="TreeGrafter"/>
</dbReference>
<dbReference type="FunFam" id="3.40.50.1000:FF:000014">
    <property type="entry name" value="Phospholipid-transporting ATPase"/>
    <property type="match status" value="1"/>
</dbReference>
<dbReference type="EC" id="7.6.2.1" evidence="17"/>
<evidence type="ECO:0000313" key="22">
    <source>
        <dbReference type="RefSeq" id="XP_031418162.1"/>
    </source>
</evidence>
<keyword evidence="8 15" id="KW-0067">ATP-binding</keyword>
<evidence type="ECO:0000256" key="1">
    <source>
        <dbReference type="ARBA" id="ARBA00001946"/>
    </source>
</evidence>
<evidence type="ECO:0000256" key="4">
    <source>
        <dbReference type="ARBA" id="ARBA00022448"/>
    </source>
</evidence>
<dbReference type="InterPro" id="IPR006539">
    <property type="entry name" value="P-type_ATPase_IV"/>
</dbReference>
<dbReference type="OrthoDB" id="377733at2759"/>
<feature type="region of interest" description="Disordered" evidence="18">
    <location>
        <begin position="1171"/>
        <end position="1190"/>
    </location>
</feature>
<feature type="active site" description="4-aspartylphosphate intermediate" evidence="14">
    <location>
        <position position="411"/>
    </location>
</feature>
<keyword evidence="21" id="KW-1185">Reference proteome</keyword>
<dbReference type="PRINTS" id="PR00119">
    <property type="entry name" value="CATATPASE"/>
</dbReference>
<evidence type="ECO:0000256" key="6">
    <source>
        <dbReference type="ARBA" id="ARBA00022723"/>
    </source>
</evidence>
<evidence type="ECO:0000256" key="16">
    <source>
        <dbReference type="PIRSR" id="PIRSR606539-3"/>
    </source>
</evidence>
<evidence type="ECO:0000256" key="9">
    <source>
        <dbReference type="ARBA" id="ARBA00022842"/>
    </source>
</evidence>
<keyword evidence="11 17" id="KW-1133">Transmembrane helix</keyword>
<evidence type="ECO:0000256" key="15">
    <source>
        <dbReference type="PIRSR" id="PIRSR606539-2"/>
    </source>
</evidence>
<dbReference type="InterPro" id="IPR018303">
    <property type="entry name" value="ATPase_P-typ_P_site"/>
</dbReference>
<feature type="binding site" evidence="15">
    <location>
        <position position="613"/>
    </location>
    <ligand>
        <name>ATP</name>
        <dbReference type="ChEBI" id="CHEBI:30616"/>
    </ligand>
</feature>
<dbReference type="PROSITE" id="PS00154">
    <property type="entry name" value="ATPASE_E1_E2"/>
    <property type="match status" value="1"/>
</dbReference>
<dbReference type="SUPFAM" id="SSF81653">
    <property type="entry name" value="Calcium ATPase, transduction domain A"/>
    <property type="match status" value="1"/>
</dbReference>
<dbReference type="Gene3D" id="3.40.1110.10">
    <property type="entry name" value="Calcium-transporting ATPase, cytoplasmic domain N"/>
    <property type="match status" value="1"/>
</dbReference>
<accession>A0A6P8F4W1</accession>
<dbReference type="CTD" id="79895"/>
<dbReference type="Gene3D" id="2.70.150.10">
    <property type="entry name" value="Calcium-transporting ATPase, cytoplasmic transduction domain A"/>
    <property type="match status" value="1"/>
</dbReference>
<keyword evidence="10 17" id="KW-1278">Translocase</keyword>
<keyword evidence="7 15" id="KW-0547">Nucleotide-binding</keyword>
<evidence type="ECO:0000313" key="21">
    <source>
        <dbReference type="Proteomes" id="UP000515152"/>
    </source>
</evidence>
<feature type="transmembrane region" description="Helical" evidence="17">
    <location>
        <begin position="1042"/>
        <end position="1065"/>
    </location>
</feature>
<dbReference type="SUPFAM" id="SSF56784">
    <property type="entry name" value="HAD-like"/>
    <property type="match status" value="1"/>
</dbReference>
<dbReference type="SFLD" id="SFLDS00003">
    <property type="entry name" value="Haloacid_Dehalogenase"/>
    <property type="match status" value="1"/>
</dbReference>
<dbReference type="Gene3D" id="3.40.50.1000">
    <property type="entry name" value="HAD superfamily/HAD-like"/>
    <property type="match status" value="1"/>
</dbReference>
<keyword evidence="5 17" id="KW-0812">Transmembrane</keyword>
<feature type="binding site" evidence="15">
    <location>
        <position position="694"/>
    </location>
    <ligand>
        <name>ATP</name>
        <dbReference type="ChEBI" id="CHEBI:30616"/>
    </ligand>
</feature>
<feature type="domain" description="P-type ATPase C-terminal" evidence="20">
    <location>
        <begin position="859"/>
        <end position="1112"/>
    </location>
</feature>
<dbReference type="NCBIfam" id="TIGR01652">
    <property type="entry name" value="ATPase-Plipid"/>
    <property type="match status" value="1"/>
</dbReference>
<dbReference type="GO" id="GO:0005548">
    <property type="term" value="F:phospholipid transporter activity"/>
    <property type="evidence" value="ECO:0007669"/>
    <property type="project" value="UniProtKB-ARBA"/>
</dbReference>
<feature type="binding site" evidence="15">
    <location>
        <position position="411"/>
    </location>
    <ligand>
        <name>ATP</name>
        <dbReference type="ChEBI" id="CHEBI:30616"/>
    </ligand>
</feature>
<dbReference type="Pfam" id="PF16212">
    <property type="entry name" value="PhoLip_ATPase_C"/>
    <property type="match status" value="1"/>
</dbReference>
<protein>
    <recommendedName>
        <fullName evidence="17">Phospholipid-transporting ATPase</fullName>
        <ecNumber evidence="17">7.6.2.1</ecNumber>
    </recommendedName>
</protein>
<reference evidence="22" key="1">
    <citation type="submission" date="2025-08" db="UniProtKB">
        <authorList>
            <consortium name="RefSeq"/>
        </authorList>
    </citation>
    <scope>IDENTIFICATION</scope>
</reference>
<feature type="binding site" evidence="15">
    <location>
        <position position="695"/>
    </location>
    <ligand>
        <name>ATP</name>
        <dbReference type="ChEBI" id="CHEBI:30616"/>
    </ligand>
</feature>
<dbReference type="KEGG" id="char:105892339"/>
<feature type="binding site" evidence="15">
    <location>
        <position position="807"/>
    </location>
    <ligand>
        <name>ATP</name>
        <dbReference type="ChEBI" id="CHEBI:30616"/>
    </ligand>
</feature>
<dbReference type="InterPro" id="IPR023299">
    <property type="entry name" value="ATPase_P-typ_cyto_dom_N"/>
</dbReference>
<evidence type="ECO:0000259" key="19">
    <source>
        <dbReference type="Pfam" id="PF16209"/>
    </source>
</evidence>
<evidence type="ECO:0000256" key="18">
    <source>
        <dbReference type="SAM" id="MobiDB-lite"/>
    </source>
</evidence>
<dbReference type="PANTHER" id="PTHR24092:SF80">
    <property type="entry name" value="PHOSPHOLIPID-TRANSPORTING ATPASE IM-RELATED"/>
    <property type="match status" value="1"/>
</dbReference>
<dbReference type="FunFam" id="3.40.1110.10:FF:000188">
    <property type="entry name" value="Phospholipid-transporting ATPase"/>
    <property type="match status" value="1"/>
</dbReference>
<dbReference type="GO" id="GO:0000287">
    <property type="term" value="F:magnesium ion binding"/>
    <property type="evidence" value="ECO:0007669"/>
    <property type="project" value="UniProtKB-UniRule"/>
</dbReference>
<dbReference type="InterPro" id="IPR032630">
    <property type="entry name" value="P_typ_ATPase_c"/>
</dbReference>
<keyword evidence="9 16" id="KW-0460">Magnesium</keyword>
<comment type="similarity">
    <text evidence="3 17">Belongs to the cation transport ATPase (P-type) (TC 3.A.3) family. Type IV subfamily.</text>
</comment>
<dbReference type="SFLD" id="SFLDF00027">
    <property type="entry name" value="p-type_atpase"/>
    <property type="match status" value="1"/>
</dbReference>
<evidence type="ECO:0000256" key="3">
    <source>
        <dbReference type="ARBA" id="ARBA00008109"/>
    </source>
</evidence>
<dbReference type="InterPro" id="IPR036412">
    <property type="entry name" value="HAD-like_sf"/>
</dbReference>
<dbReference type="InterPro" id="IPR032631">
    <property type="entry name" value="P-type_ATPase_N"/>
</dbReference>
<dbReference type="SUPFAM" id="SSF81665">
    <property type="entry name" value="Calcium ATPase, transmembrane domain M"/>
    <property type="match status" value="1"/>
</dbReference>
<comment type="catalytic activity">
    <reaction evidence="13 17">
        <text>ATP + H2O + phospholipidSide 1 = ADP + phosphate + phospholipidSide 2.</text>
        <dbReference type="EC" id="7.6.2.1"/>
    </reaction>
</comment>
<dbReference type="RefSeq" id="XP_031418162.1">
    <property type="nucleotide sequence ID" value="XM_031562302.2"/>
</dbReference>
<dbReference type="SUPFAM" id="SSF81660">
    <property type="entry name" value="Metal cation-transporting ATPase, ATP-binding domain N"/>
    <property type="match status" value="1"/>
</dbReference>
<keyword evidence="6 16" id="KW-0479">Metal-binding</keyword>
<evidence type="ECO:0000256" key="2">
    <source>
        <dbReference type="ARBA" id="ARBA00004127"/>
    </source>
</evidence>
<evidence type="ECO:0000256" key="12">
    <source>
        <dbReference type="ARBA" id="ARBA00023136"/>
    </source>
</evidence>
<feature type="binding site" evidence="15">
    <location>
        <position position="412"/>
    </location>
    <ligand>
        <name>ATP</name>
        <dbReference type="ChEBI" id="CHEBI:30616"/>
    </ligand>
</feature>
<feature type="region of interest" description="Disordered" evidence="18">
    <location>
        <begin position="1202"/>
        <end position="1238"/>
    </location>
</feature>
<evidence type="ECO:0000256" key="7">
    <source>
        <dbReference type="ARBA" id="ARBA00022741"/>
    </source>
</evidence>
<dbReference type="InterPro" id="IPR023214">
    <property type="entry name" value="HAD_sf"/>
</dbReference>
<dbReference type="GO" id="GO:0016887">
    <property type="term" value="F:ATP hydrolysis activity"/>
    <property type="evidence" value="ECO:0007669"/>
    <property type="project" value="InterPro"/>
</dbReference>
<dbReference type="GO" id="GO:0140327">
    <property type="term" value="F:flippase activity"/>
    <property type="evidence" value="ECO:0007669"/>
    <property type="project" value="UniProtKB-ARBA"/>
</dbReference>
<feature type="transmembrane region" description="Helical" evidence="17">
    <location>
        <begin position="337"/>
        <end position="363"/>
    </location>
</feature>
<dbReference type="Pfam" id="PF16209">
    <property type="entry name" value="PhoLip_ATPase_N"/>
    <property type="match status" value="1"/>
</dbReference>
<evidence type="ECO:0000256" key="13">
    <source>
        <dbReference type="ARBA" id="ARBA00034036"/>
    </source>
</evidence>
<organism evidence="21 22">
    <name type="scientific">Clupea harengus</name>
    <name type="common">Atlantic herring</name>
    <dbReference type="NCBI Taxonomy" id="7950"/>
    <lineage>
        <taxon>Eukaryota</taxon>
        <taxon>Metazoa</taxon>
        <taxon>Chordata</taxon>
        <taxon>Craniata</taxon>
        <taxon>Vertebrata</taxon>
        <taxon>Euteleostomi</taxon>
        <taxon>Actinopterygii</taxon>
        <taxon>Neopterygii</taxon>
        <taxon>Teleostei</taxon>
        <taxon>Clupei</taxon>
        <taxon>Clupeiformes</taxon>
        <taxon>Clupeoidei</taxon>
        <taxon>Clupeidae</taxon>
        <taxon>Clupea</taxon>
    </lineage>
</organism>
<feature type="binding site" evidence="15">
    <location>
        <position position="837"/>
    </location>
    <ligand>
        <name>ATP</name>
        <dbReference type="ChEBI" id="CHEBI:30616"/>
    </ligand>
</feature>
<feature type="compositionally biased region" description="Pro residues" evidence="18">
    <location>
        <begin position="1178"/>
        <end position="1190"/>
    </location>
</feature>
<evidence type="ECO:0000256" key="17">
    <source>
        <dbReference type="RuleBase" id="RU362033"/>
    </source>
</evidence>
<dbReference type="InterPro" id="IPR008250">
    <property type="entry name" value="ATPase_P-typ_transduc_dom_A_sf"/>
</dbReference>
<feature type="transmembrane region" description="Helical" evidence="17">
    <location>
        <begin position="923"/>
        <end position="943"/>
    </location>
</feature>
<dbReference type="InterPro" id="IPR001757">
    <property type="entry name" value="P_typ_ATPase"/>
</dbReference>
<dbReference type="GO" id="GO:0007030">
    <property type="term" value="P:Golgi organization"/>
    <property type="evidence" value="ECO:0007669"/>
    <property type="project" value="TreeGrafter"/>
</dbReference>
<dbReference type="NCBIfam" id="TIGR01494">
    <property type="entry name" value="ATPase_P-type"/>
    <property type="match status" value="1"/>
</dbReference>
<feature type="transmembrane region" description="Helical" evidence="17">
    <location>
        <begin position="890"/>
        <end position="911"/>
    </location>
</feature>
<feature type="domain" description="P-type ATPase N-terminal" evidence="19">
    <location>
        <begin position="34"/>
        <end position="100"/>
    </location>
</feature>
<feature type="binding site" evidence="15">
    <location>
        <position position="515"/>
    </location>
    <ligand>
        <name>ATP</name>
        <dbReference type="ChEBI" id="CHEBI:30616"/>
    </ligand>
</feature>
<feature type="binding site" evidence="16">
    <location>
        <position position="413"/>
    </location>
    <ligand>
        <name>Mg(2+)</name>
        <dbReference type="ChEBI" id="CHEBI:18420"/>
    </ligand>
</feature>
<feature type="binding site" evidence="15">
    <location>
        <position position="813"/>
    </location>
    <ligand>
        <name>ATP</name>
        <dbReference type="ChEBI" id="CHEBI:30616"/>
    </ligand>
</feature>
<dbReference type="GeneID" id="105892339"/>
<comment type="subcellular location">
    <subcellularLocation>
        <location evidence="2">Endomembrane system</location>
        <topology evidence="2">Multi-pass membrane protein</topology>
    </subcellularLocation>
    <subcellularLocation>
        <location evidence="17">Membrane</location>
        <topology evidence="17">Multi-pass membrane protein</topology>
    </subcellularLocation>
</comment>
<feature type="binding site" evidence="16">
    <location>
        <position position="411"/>
    </location>
    <ligand>
        <name>Mg(2+)</name>
        <dbReference type="ChEBI" id="CHEBI:18420"/>
    </ligand>
</feature>
<dbReference type="InterPro" id="IPR044492">
    <property type="entry name" value="P_typ_ATPase_HD_dom"/>
</dbReference>
<feature type="transmembrane region" description="Helical" evidence="17">
    <location>
        <begin position="973"/>
        <end position="999"/>
    </location>
</feature>
<dbReference type="AlphaFoldDB" id="A0A6P8F4W1"/>
<feature type="transmembrane region" description="Helical" evidence="17">
    <location>
        <begin position="1011"/>
        <end position="1030"/>
    </location>
</feature>
<dbReference type="GO" id="GO:0045332">
    <property type="term" value="P:phospholipid translocation"/>
    <property type="evidence" value="ECO:0007669"/>
    <property type="project" value="TreeGrafter"/>
</dbReference>
<keyword evidence="12 17" id="KW-0472">Membrane</keyword>
<name>A0A6P8F4W1_CLUHA</name>
<feature type="transmembrane region" description="Helical" evidence="17">
    <location>
        <begin position="94"/>
        <end position="112"/>
    </location>
</feature>
<feature type="binding site" evidence="15">
    <location>
        <position position="693"/>
    </location>
    <ligand>
        <name>ATP</name>
        <dbReference type="ChEBI" id="CHEBI:30616"/>
    </ligand>
</feature>
<dbReference type="CDD" id="cd02073">
    <property type="entry name" value="P-type_ATPase_APLT_Dnf-like"/>
    <property type="match status" value="1"/>
</dbReference>
<dbReference type="Proteomes" id="UP000515152">
    <property type="component" value="Chromosome 3"/>
</dbReference>
<dbReference type="Pfam" id="PF13246">
    <property type="entry name" value="Cation_ATPase"/>
    <property type="match status" value="1"/>
</dbReference>
<feature type="binding site" evidence="15">
    <location>
        <position position="579"/>
    </location>
    <ligand>
        <name>ATP</name>
        <dbReference type="ChEBI" id="CHEBI:30616"/>
    </ligand>
</feature>
<feature type="transmembrane region" description="Helical" evidence="17">
    <location>
        <begin position="1085"/>
        <end position="1106"/>
    </location>
</feature>
<dbReference type="InterPro" id="IPR023298">
    <property type="entry name" value="ATPase_P-typ_TM_dom_sf"/>
</dbReference>
<evidence type="ECO:0000259" key="20">
    <source>
        <dbReference type="Pfam" id="PF16212"/>
    </source>
</evidence>
<evidence type="ECO:0000256" key="11">
    <source>
        <dbReference type="ARBA" id="ARBA00022989"/>
    </source>
</evidence>